<evidence type="ECO:0000256" key="12">
    <source>
        <dbReference type="ARBA" id="ARBA00023268"/>
    </source>
</evidence>
<keyword evidence="13" id="KW-0961">Cell wall biogenesis/degradation</keyword>
<dbReference type="InterPro" id="IPR001460">
    <property type="entry name" value="PCN-bd_Tpept"/>
</dbReference>
<keyword evidence="10 17" id="KW-1133">Transmembrane helix</keyword>
<evidence type="ECO:0000259" key="19">
    <source>
        <dbReference type="Pfam" id="PF00912"/>
    </source>
</evidence>
<evidence type="ECO:0000256" key="7">
    <source>
        <dbReference type="ARBA" id="ARBA00022801"/>
    </source>
</evidence>
<sequence length="938" mass="103807">MSHLEEIKEKWRRFIAYLNEKKIIQAADKTYTFTWNLFLIIIVLIVLGGCLAAGAGAGFLASLVKNEPVRAYSTMKDNIYNYEETSTMYFDKDQLMGKLRADLDRQEVPLKDISPFVKDAVISTEDQYFYEHDGIVPKAIIRAMLQEVTGSETRSGGSTLTQQLIKNQILTNEVSFDRKAKEILLALRLEHLFTKEQILEAYLNIVPFGRNSSGRNVAGIQAAAQGVFGVDADKLNLPQAAFLAGMPQNPFVYSPFTNQGKVKKDITYGTNRMKTVLNRMLTNGAITPEQYDKALKYNVRKHFVTKKESSYEKYPYLSIEVERRSADILARIAAKKDGKNYLKLNQKTKDEYRQNAYVQLRQKGLKIHTTINKKIYEEMEETAKNKYLFGSSHLVRVKNDKGKWINVQQPQEVGSILIENKTGAIISFVGGRDYNREQLNHATQALRQNGSTMKPLLAYAPAIEEGKVQPGYIIPDTPLSIGAYNPKNYDDRFHGLLSARTALAKSYNIPALRSFMKANRADAFNRLEKMGFSSITDEDRGSVSVAIGGLTNGVTVEENTNAFSTFANQGKFVDAYLIEKIEDKKGKVIYKHQTKPVPVYSPQTSYLVLDMMRDVLKPGGTASRIPRSLNFYADWAGKTGTSSEYKDSWFVATNPNVTLGVWHGYDKPDTIPMGQRQVSQTLWTAFANDAYRYAPSLMAPKHRFSMPSGIVRKEICGISGKLPSDLCRSAGLVTTDLFNVKYAPNSSDNSLDTGLYVIADGRKYKASESTPREFTQKGVLIDDALFNGVDVKKISGGENSDHLLPKTNLPENGKTPDTVSGLSAKGGKLTWSDSGESDVIGYRVYYSATGKGPFKKIGSLTSDKTSSSAPSGVLYVTAVDISGKESAPSQKVTSGKTAGGTNKPGSDDKKAEEPPAGKKPKDPPSQIGDKKTPKKPAN</sequence>
<keyword evidence="12" id="KW-0511">Multifunctional enzyme</keyword>
<evidence type="ECO:0000256" key="4">
    <source>
        <dbReference type="ARBA" id="ARBA00022676"/>
    </source>
</evidence>
<dbReference type="SUPFAM" id="SSF53955">
    <property type="entry name" value="Lysozyme-like"/>
    <property type="match status" value="1"/>
</dbReference>
<dbReference type="InterPro" id="IPR001264">
    <property type="entry name" value="Glyco_trans_51"/>
</dbReference>
<dbReference type="Gene3D" id="3.90.1310.40">
    <property type="match status" value="1"/>
</dbReference>
<keyword evidence="5 20" id="KW-0808">Transferase</keyword>
<dbReference type="Gene3D" id="1.10.3810.10">
    <property type="entry name" value="Biosynthetic peptidoglycan transglycosylase-like"/>
    <property type="match status" value="1"/>
</dbReference>
<dbReference type="CDD" id="cd00063">
    <property type="entry name" value="FN3"/>
    <property type="match status" value="1"/>
</dbReference>
<feature type="region of interest" description="Disordered" evidence="16">
    <location>
        <begin position="797"/>
        <end position="830"/>
    </location>
</feature>
<dbReference type="InterPro" id="IPR023346">
    <property type="entry name" value="Lysozyme-like_dom_sf"/>
</dbReference>
<accession>A0ABT8E3V0</accession>
<dbReference type="Gene3D" id="2.60.40.10">
    <property type="entry name" value="Immunoglobulins"/>
    <property type="match status" value="1"/>
</dbReference>
<dbReference type="PANTHER" id="PTHR32282:SF32">
    <property type="entry name" value="PENICILLIN-BINDING PROTEIN 2A"/>
    <property type="match status" value="1"/>
</dbReference>
<dbReference type="Proteomes" id="UP001168694">
    <property type="component" value="Unassembled WGS sequence"/>
</dbReference>
<evidence type="ECO:0000256" key="1">
    <source>
        <dbReference type="ARBA" id="ARBA00022475"/>
    </source>
</evidence>
<evidence type="ECO:0000256" key="5">
    <source>
        <dbReference type="ARBA" id="ARBA00022679"/>
    </source>
</evidence>
<keyword evidence="3" id="KW-0645">Protease</keyword>
<dbReference type="EC" id="2.4.-.-" evidence="20"/>
<keyword evidence="8" id="KW-0133">Cell shape</keyword>
<keyword evidence="7" id="KW-0378">Hydrolase</keyword>
<dbReference type="Pfam" id="PF00905">
    <property type="entry name" value="Transpeptidase"/>
    <property type="match status" value="1"/>
</dbReference>
<dbReference type="InterPro" id="IPR003961">
    <property type="entry name" value="FN3_dom"/>
</dbReference>
<keyword evidence="11 17" id="KW-0472">Membrane</keyword>
<keyword evidence="2" id="KW-0121">Carboxypeptidase</keyword>
<dbReference type="InterPro" id="IPR012338">
    <property type="entry name" value="Beta-lactam/transpept-like"/>
</dbReference>
<gene>
    <name evidence="20" type="ORF">QYF49_06000</name>
</gene>
<evidence type="ECO:0000256" key="3">
    <source>
        <dbReference type="ARBA" id="ARBA00022670"/>
    </source>
</evidence>
<feature type="transmembrane region" description="Helical" evidence="17">
    <location>
        <begin position="37"/>
        <end position="64"/>
    </location>
</feature>
<keyword evidence="9" id="KW-0573">Peptidoglycan synthesis</keyword>
<evidence type="ECO:0000256" key="16">
    <source>
        <dbReference type="SAM" id="MobiDB-lite"/>
    </source>
</evidence>
<organism evidence="20 21">
    <name type="scientific">Fictibacillus terranigra</name>
    <dbReference type="NCBI Taxonomy" id="3058424"/>
    <lineage>
        <taxon>Bacteria</taxon>
        <taxon>Bacillati</taxon>
        <taxon>Bacillota</taxon>
        <taxon>Bacilli</taxon>
        <taxon>Bacillales</taxon>
        <taxon>Fictibacillaceae</taxon>
        <taxon>Fictibacillus</taxon>
    </lineage>
</organism>
<evidence type="ECO:0000256" key="15">
    <source>
        <dbReference type="ARBA" id="ARBA00049902"/>
    </source>
</evidence>
<dbReference type="InterPro" id="IPR013783">
    <property type="entry name" value="Ig-like_fold"/>
</dbReference>
<proteinExistence type="predicted"/>
<keyword evidence="6 17" id="KW-0812">Transmembrane</keyword>
<evidence type="ECO:0000256" key="9">
    <source>
        <dbReference type="ARBA" id="ARBA00022984"/>
    </source>
</evidence>
<dbReference type="GO" id="GO:0016757">
    <property type="term" value="F:glycosyltransferase activity"/>
    <property type="evidence" value="ECO:0007669"/>
    <property type="project" value="UniProtKB-KW"/>
</dbReference>
<evidence type="ECO:0000313" key="20">
    <source>
        <dbReference type="EMBL" id="MDN4072584.1"/>
    </source>
</evidence>
<dbReference type="Pfam" id="PF00912">
    <property type="entry name" value="Transgly"/>
    <property type="match status" value="1"/>
</dbReference>
<comment type="caution">
    <text evidence="20">The sequence shown here is derived from an EMBL/GenBank/DDBJ whole genome shotgun (WGS) entry which is preliminary data.</text>
</comment>
<evidence type="ECO:0000256" key="2">
    <source>
        <dbReference type="ARBA" id="ARBA00022645"/>
    </source>
</evidence>
<evidence type="ECO:0000256" key="6">
    <source>
        <dbReference type="ARBA" id="ARBA00022692"/>
    </source>
</evidence>
<keyword evidence="1" id="KW-1003">Cell membrane</keyword>
<keyword evidence="21" id="KW-1185">Reference proteome</keyword>
<evidence type="ECO:0000256" key="11">
    <source>
        <dbReference type="ARBA" id="ARBA00023136"/>
    </source>
</evidence>
<evidence type="ECO:0000256" key="17">
    <source>
        <dbReference type="SAM" id="Phobius"/>
    </source>
</evidence>
<feature type="domain" description="Glycosyl transferase family 51" evidence="19">
    <location>
        <begin position="94"/>
        <end position="280"/>
    </location>
</feature>
<keyword evidence="4 20" id="KW-0328">Glycosyltransferase</keyword>
<feature type="region of interest" description="Disordered" evidence="16">
    <location>
        <begin position="883"/>
        <end position="938"/>
    </location>
</feature>
<reference evidence="20" key="1">
    <citation type="submission" date="2023-06" db="EMBL/GenBank/DDBJ databases">
        <title>Draft Genome Sequences of Representative Paenibacillus Polymyxa, Bacillus cereus, Fictibacillus sp., and Brevibacillus agri Strains Isolated from Amazonian Dark Earth.</title>
        <authorList>
            <person name="Pellegrinetti T.A."/>
            <person name="Cunha I.C.M."/>
            <person name="Chaves M.G."/>
            <person name="Freitas A.S."/>
            <person name="Silva A.V.R."/>
            <person name="Tsai S.M."/>
            <person name="Mendes L.W."/>
        </authorList>
    </citation>
    <scope>NUCLEOTIDE SEQUENCE</scope>
    <source>
        <strain evidence="20">CENA-BCM004</strain>
    </source>
</reference>
<dbReference type="InterPro" id="IPR050396">
    <property type="entry name" value="Glycosyltr_51/Transpeptidase"/>
</dbReference>
<feature type="compositionally biased region" description="Polar residues" evidence="16">
    <location>
        <begin position="887"/>
        <end position="904"/>
    </location>
</feature>
<evidence type="ECO:0000256" key="8">
    <source>
        <dbReference type="ARBA" id="ARBA00022960"/>
    </source>
</evidence>
<evidence type="ECO:0000259" key="18">
    <source>
        <dbReference type="Pfam" id="PF00905"/>
    </source>
</evidence>
<comment type="catalytic activity">
    <reaction evidence="14">
        <text>Preferential cleavage: (Ac)2-L-Lys-D-Ala-|-D-Ala. Also transpeptidation of peptidyl-alanyl moieties that are N-acyl substituents of D-alanine.</text>
        <dbReference type="EC" id="3.4.16.4"/>
    </reaction>
</comment>
<evidence type="ECO:0000256" key="14">
    <source>
        <dbReference type="ARBA" id="ARBA00034000"/>
    </source>
</evidence>
<dbReference type="EMBL" id="JAUHLN010000001">
    <property type="protein sequence ID" value="MDN4072584.1"/>
    <property type="molecule type" value="Genomic_DNA"/>
</dbReference>
<dbReference type="SUPFAM" id="SSF56601">
    <property type="entry name" value="beta-lactamase/transpeptidase-like"/>
    <property type="match status" value="1"/>
</dbReference>
<protein>
    <submittedName>
        <fullName evidence="20">Transglycosylase domain-containing protein</fullName>
        <ecNumber evidence="20">2.4.-.-</ecNumber>
    </submittedName>
</protein>
<dbReference type="Gene3D" id="3.40.710.10">
    <property type="entry name" value="DD-peptidase/beta-lactamase superfamily"/>
    <property type="match status" value="1"/>
</dbReference>
<evidence type="ECO:0000256" key="13">
    <source>
        <dbReference type="ARBA" id="ARBA00023316"/>
    </source>
</evidence>
<name>A0ABT8E3V0_9BACL</name>
<comment type="catalytic activity">
    <reaction evidence="15">
        <text>[GlcNAc-(1-&gt;4)-Mur2Ac(oyl-L-Ala-gamma-D-Glu-L-Lys-D-Ala-D-Ala)](n)-di-trans,octa-cis-undecaprenyl diphosphate + beta-D-GlcNAc-(1-&gt;4)-Mur2Ac(oyl-L-Ala-gamma-D-Glu-L-Lys-D-Ala-D-Ala)-di-trans,octa-cis-undecaprenyl diphosphate = [GlcNAc-(1-&gt;4)-Mur2Ac(oyl-L-Ala-gamma-D-Glu-L-Lys-D-Ala-D-Ala)](n+1)-di-trans,octa-cis-undecaprenyl diphosphate + di-trans,octa-cis-undecaprenyl diphosphate + H(+)</text>
        <dbReference type="Rhea" id="RHEA:23708"/>
        <dbReference type="Rhea" id="RHEA-COMP:9602"/>
        <dbReference type="Rhea" id="RHEA-COMP:9603"/>
        <dbReference type="ChEBI" id="CHEBI:15378"/>
        <dbReference type="ChEBI" id="CHEBI:58405"/>
        <dbReference type="ChEBI" id="CHEBI:60033"/>
        <dbReference type="ChEBI" id="CHEBI:78435"/>
        <dbReference type="EC" id="2.4.99.28"/>
    </reaction>
</comment>
<feature type="compositionally biased region" description="Basic and acidic residues" evidence="16">
    <location>
        <begin position="905"/>
        <end position="922"/>
    </location>
</feature>
<dbReference type="PANTHER" id="PTHR32282">
    <property type="entry name" value="BINDING PROTEIN TRANSPEPTIDASE, PUTATIVE-RELATED"/>
    <property type="match status" value="1"/>
</dbReference>
<feature type="domain" description="Penicillin-binding protein transpeptidase" evidence="18">
    <location>
        <begin position="416"/>
        <end position="655"/>
    </location>
</feature>
<dbReference type="InterPro" id="IPR036950">
    <property type="entry name" value="PBP_transglycosylase"/>
</dbReference>
<dbReference type="RefSeq" id="WP_290398689.1">
    <property type="nucleotide sequence ID" value="NZ_JAUHLN010000001.1"/>
</dbReference>
<evidence type="ECO:0000313" key="21">
    <source>
        <dbReference type="Proteomes" id="UP001168694"/>
    </source>
</evidence>
<evidence type="ECO:0000256" key="10">
    <source>
        <dbReference type="ARBA" id="ARBA00022989"/>
    </source>
</evidence>